<dbReference type="EnsemblMetazoa" id="OVOC3795.1">
    <property type="protein sequence ID" value="OVOC3795.1"/>
    <property type="gene ID" value="WBGene00240604"/>
</dbReference>
<dbReference type="AlphaFoldDB" id="A0A8R1TT20"/>
<organism evidence="2 3">
    <name type="scientific">Onchocerca volvulus</name>
    <dbReference type="NCBI Taxonomy" id="6282"/>
    <lineage>
        <taxon>Eukaryota</taxon>
        <taxon>Metazoa</taxon>
        <taxon>Ecdysozoa</taxon>
        <taxon>Nematoda</taxon>
        <taxon>Chromadorea</taxon>
        <taxon>Rhabditida</taxon>
        <taxon>Spirurina</taxon>
        <taxon>Spiruromorpha</taxon>
        <taxon>Filarioidea</taxon>
        <taxon>Onchocercidae</taxon>
        <taxon>Onchocerca</taxon>
    </lineage>
</organism>
<reference evidence="2" key="2">
    <citation type="submission" date="2022-06" db="UniProtKB">
        <authorList>
            <consortium name="EnsemblMetazoa"/>
        </authorList>
    </citation>
    <scope>IDENTIFICATION</scope>
</reference>
<accession>A0A8R1TT20</accession>
<reference evidence="3" key="1">
    <citation type="submission" date="2013-10" db="EMBL/GenBank/DDBJ databases">
        <title>Genome sequencing of Onchocerca volvulus.</title>
        <authorList>
            <person name="Cotton J."/>
            <person name="Tsai J."/>
            <person name="Stanley E."/>
            <person name="Tracey A."/>
            <person name="Holroyd N."/>
            <person name="Lustigman S."/>
            <person name="Berriman M."/>
        </authorList>
    </citation>
    <scope>NUCLEOTIDE SEQUENCE</scope>
</reference>
<feature type="region of interest" description="Disordered" evidence="1">
    <location>
        <begin position="38"/>
        <end position="60"/>
    </location>
</feature>
<evidence type="ECO:0000256" key="1">
    <source>
        <dbReference type="SAM" id="MobiDB-lite"/>
    </source>
</evidence>
<evidence type="ECO:0000313" key="3">
    <source>
        <dbReference type="Proteomes" id="UP000024404"/>
    </source>
</evidence>
<dbReference type="Proteomes" id="UP000024404">
    <property type="component" value="Unassembled WGS sequence"/>
</dbReference>
<keyword evidence="3" id="KW-1185">Reference proteome</keyword>
<proteinExistence type="predicted"/>
<dbReference type="EMBL" id="CMVM020000122">
    <property type="status" value="NOT_ANNOTATED_CDS"/>
    <property type="molecule type" value="Genomic_DNA"/>
</dbReference>
<feature type="compositionally biased region" description="Polar residues" evidence="1">
    <location>
        <begin position="48"/>
        <end position="60"/>
    </location>
</feature>
<sequence>MMTSQTVHYEAMFHSKPNQRGERGDPSAHVLSVTTCVQRKTEEKGNLKHSQGISDSAADS</sequence>
<protein>
    <submittedName>
        <fullName evidence="2">Uncharacterized protein</fullName>
    </submittedName>
</protein>
<name>A0A8R1TT20_ONCVO</name>
<evidence type="ECO:0000313" key="2">
    <source>
        <dbReference type="EnsemblMetazoa" id="OVOC3795.1"/>
    </source>
</evidence>